<protein>
    <submittedName>
        <fullName evidence="2">Uncharacterized protein</fullName>
    </submittedName>
</protein>
<gene>
    <name evidence="2" type="ordered locus">CRES_2097</name>
</gene>
<sequence>MIPAAASAIARETEGSEASADSLEANFNAPSTEAPGTYAGSEDKSERTIAPAYRLSAGPEAECWPHVSFAYPDELPWGDLRFGEGWFPV</sequence>
<dbReference type="EMBL" id="CP002857">
    <property type="protein sequence ID" value="AEI10450.1"/>
    <property type="molecule type" value="Genomic_DNA"/>
</dbReference>
<proteinExistence type="predicted"/>
<dbReference type="HOGENOM" id="CLU_2449630_0_0_11"/>
<reference evidence="2 3" key="1">
    <citation type="journal article" date="2012" name="BMC Genomics">
        <title>Complete genome sequence, lifestyle, and multi-drug resistance of the human pathogen Corynebacterium resistens DSM 45100 isolated from blood samples of a leukemia patient.</title>
        <authorList>
            <person name="Schroder J."/>
            <person name="Maus I."/>
            <person name="Meyer K."/>
            <person name="Wordemann S."/>
            <person name="Blom J."/>
            <person name="Jaenicke S."/>
            <person name="Schneider J."/>
            <person name="Trost E."/>
            <person name="Tauch A."/>
        </authorList>
    </citation>
    <scope>NUCLEOTIDE SEQUENCE [LARGE SCALE GENOMIC DNA]</scope>
    <source>
        <strain evidence="3">DSM 45100 / JCM 12819 / CCUG 50093 / GTC 2026 / SICGH 158</strain>
    </source>
</reference>
<name>F8E3C4_CORRG</name>
<keyword evidence="3" id="KW-1185">Reference proteome</keyword>
<accession>F8E3C4</accession>
<dbReference type="KEGG" id="crd:CRES_2097"/>
<evidence type="ECO:0000313" key="3">
    <source>
        <dbReference type="Proteomes" id="UP000000492"/>
    </source>
</evidence>
<organism evidence="2 3">
    <name type="scientific">Corynebacterium resistens (strain DSM 45100 / JCM 12819 / GTC 2026 / SICGH 158)</name>
    <dbReference type="NCBI Taxonomy" id="662755"/>
    <lineage>
        <taxon>Bacteria</taxon>
        <taxon>Bacillati</taxon>
        <taxon>Actinomycetota</taxon>
        <taxon>Actinomycetes</taxon>
        <taxon>Mycobacteriales</taxon>
        <taxon>Corynebacteriaceae</taxon>
        <taxon>Corynebacterium</taxon>
    </lineage>
</organism>
<feature type="region of interest" description="Disordered" evidence="1">
    <location>
        <begin position="1"/>
        <end position="45"/>
    </location>
</feature>
<evidence type="ECO:0000256" key="1">
    <source>
        <dbReference type="SAM" id="MobiDB-lite"/>
    </source>
</evidence>
<dbReference type="Proteomes" id="UP000000492">
    <property type="component" value="Chromosome"/>
</dbReference>
<evidence type="ECO:0000313" key="2">
    <source>
        <dbReference type="EMBL" id="AEI10450.1"/>
    </source>
</evidence>
<dbReference type="AlphaFoldDB" id="F8E3C4"/>